<protein>
    <submittedName>
        <fullName evidence="3">T9SS type A sorting domain-containing protein</fullName>
    </submittedName>
</protein>
<dbReference type="Proteomes" id="UP000289734">
    <property type="component" value="Unassembled WGS sequence"/>
</dbReference>
<evidence type="ECO:0000256" key="1">
    <source>
        <dbReference type="ARBA" id="ARBA00022729"/>
    </source>
</evidence>
<reference evidence="4" key="1">
    <citation type="submission" date="2019-01" db="EMBL/GenBank/DDBJ databases">
        <title>Cytophagaceae bacterium strain CAR-16.</title>
        <authorList>
            <person name="Chen W.-M."/>
        </authorList>
    </citation>
    <scope>NUCLEOTIDE SEQUENCE [LARGE SCALE GENOMIC DNA]</scope>
    <source>
        <strain evidence="4">ICH-30</strain>
    </source>
</reference>
<name>A0A4Q1KVK7_9FLAO</name>
<dbReference type="Pfam" id="PF18962">
    <property type="entry name" value="Por_Secre_tail"/>
    <property type="match status" value="1"/>
</dbReference>
<proteinExistence type="predicted"/>
<dbReference type="EMBL" id="SBKQ01000003">
    <property type="protein sequence ID" value="RXR34268.1"/>
    <property type="molecule type" value="Genomic_DNA"/>
</dbReference>
<dbReference type="AlphaFoldDB" id="A0A4Q1KVK7"/>
<sequence length="163" mass="17932">MQTKIIKILFFFGIAFNGVSLHAITVVPLGNFAGGLIEFLITGTDAEGNTCLYEFDLVLPPCVEEPITTRPAQAIASDEIYKEPVLVLSPNPTQDTVSIKYIGYESDVELNVFDLTGRLMSTEQLPIKSNNLLLNVSSYPTGIYIVVIKQGEKLLSQHKLVKN</sequence>
<gene>
    <name evidence="3" type="ORF">EQG68_04320</name>
</gene>
<organism evidence="3 4">
    <name type="scientific">Flavobacterium piscinae</name>
    <dbReference type="NCBI Taxonomy" id="2506424"/>
    <lineage>
        <taxon>Bacteria</taxon>
        <taxon>Pseudomonadati</taxon>
        <taxon>Bacteroidota</taxon>
        <taxon>Flavobacteriia</taxon>
        <taxon>Flavobacteriales</taxon>
        <taxon>Flavobacteriaceae</taxon>
        <taxon>Flavobacterium</taxon>
    </lineage>
</organism>
<evidence type="ECO:0000259" key="2">
    <source>
        <dbReference type="Pfam" id="PF18962"/>
    </source>
</evidence>
<feature type="domain" description="Secretion system C-terminal sorting" evidence="2">
    <location>
        <begin position="90"/>
        <end position="160"/>
    </location>
</feature>
<dbReference type="NCBIfam" id="TIGR04183">
    <property type="entry name" value="Por_Secre_tail"/>
    <property type="match status" value="1"/>
</dbReference>
<dbReference type="OrthoDB" id="1356769at2"/>
<keyword evidence="1" id="KW-0732">Signal</keyword>
<dbReference type="RefSeq" id="WP_129463551.1">
    <property type="nucleotide sequence ID" value="NZ_JACSXZ010000001.1"/>
</dbReference>
<evidence type="ECO:0000313" key="4">
    <source>
        <dbReference type="Proteomes" id="UP000289734"/>
    </source>
</evidence>
<comment type="caution">
    <text evidence="3">The sequence shown here is derived from an EMBL/GenBank/DDBJ whole genome shotgun (WGS) entry which is preliminary data.</text>
</comment>
<evidence type="ECO:0000313" key="3">
    <source>
        <dbReference type="EMBL" id="RXR34268.1"/>
    </source>
</evidence>
<accession>A0A4Q1KVK7</accession>
<dbReference type="InterPro" id="IPR026444">
    <property type="entry name" value="Secre_tail"/>
</dbReference>
<keyword evidence="4" id="KW-1185">Reference proteome</keyword>